<evidence type="ECO:0000256" key="1">
    <source>
        <dbReference type="SAM" id="Phobius"/>
    </source>
</evidence>
<evidence type="ECO:0008006" key="4">
    <source>
        <dbReference type="Google" id="ProtNLM"/>
    </source>
</evidence>
<keyword evidence="1" id="KW-0812">Transmembrane</keyword>
<dbReference type="AlphaFoldDB" id="A0A0V8JHF8"/>
<evidence type="ECO:0000313" key="3">
    <source>
        <dbReference type="Proteomes" id="UP000053681"/>
    </source>
</evidence>
<dbReference type="InterPro" id="IPR004761">
    <property type="entry name" value="Spore_GerAB"/>
</dbReference>
<dbReference type="EMBL" id="LNQP01000087">
    <property type="protein sequence ID" value="KSU86409.1"/>
    <property type="molecule type" value="Genomic_DNA"/>
</dbReference>
<protein>
    <recommendedName>
        <fullName evidence="4">Spore germination protein</fullName>
    </recommendedName>
</protein>
<evidence type="ECO:0000313" key="2">
    <source>
        <dbReference type="EMBL" id="KSU86409.1"/>
    </source>
</evidence>
<dbReference type="RefSeq" id="WP_025908414.1">
    <property type="nucleotide sequence ID" value="NZ_KQ758702.1"/>
</dbReference>
<accession>A0A0V8JHF8</accession>
<dbReference type="GO" id="GO:0016020">
    <property type="term" value="C:membrane"/>
    <property type="evidence" value="ECO:0007669"/>
    <property type="project" value="InterPro"/>
</dbReference>
<comment type="caution">
    <text evidence="2">The sequence shown here is derived from an EMBL/GenBank/DDBJ whole genome shotgun (WGS) entry which is preliminary data.</text>
</comment>
<feature type="transmembrane region" description="Helical" evidence="1">
    <location>
        <begin position="39"/>
        <end position="62"/>
    </location>
</feature>
<gene>
    <name evidence="2" type="ORF">AS180_18815</name>
</gene>
<proteinExistence type="predicted"/>
<name>A0A0V8JHF8_9BACI</name>
<reference evidence="2 3" key="1">
    <citation type="submission" date="2015-11" db="EMBL/GenBank/DDBJ databases">
        <title>Bacillus caseinolyticus sp nov.</title>
        <authorList>
            <person name="Dastager S.G."/>
            <person name="Mawlankar R."/>
        </authorList>
    </citation>
    <scope>NUCLEOTIDE SEQUENCE [LARGE SCALE GENOMIC DNA]</scope>
    <source>
        <strain evidence="2 3">SGD-V-76</strain>
    </source>
</reference>
<dbReference type="GO" id="GO:0009847">
    <property type="term" value="P:spore germination"/>
    <property type="evidence" value="ECO:0007669"/>
    <property type="project" value="InterPro"/>
</dbReference>
<dbReference type="Proteomes" id="UP000053681">
    <property type="component" value="Unassembled WGS sequence"/>
</dbReference>
<organism evidence="2 3">
    <name type="scientific">Priestia veravalensis</name>
    <dbReference type="NCBI Taxonomy" id="1414648"/>
    <lineage>
        <taxon>Bacteria</taxon>
        <taxon>Bacillati</taxon>
        <taxon>Bacillota</taxon>
        <taxon>Bacilli</taxon>
        <taxon>Bacillales</taxon>
        <taxon>Bacillaceae</taxon>
        <taxon>Priestia</taxon>
    </lineage>
</organism>
<keyword evidence="1" id="KW-0472">Membrane</keyword>
<keyword evidence="3" id="KW-1185">Reference proteome</keyword>
<feature type="transmembrane region" description="Helical" evidence="1">
    <location>
        <begin position="12"/>
        <end position="33"/>
    </location>
</feature>
<dbReference type="Pfam" id="PF03845">
    <property type="entry name" value="Spore_permease"/>
    <property type="match status" value="1"/>
</dbReference>
<sequence>MSQKEVISGKQFFTLTHVFSIGSAILVVSTLLLAVAKNIAWICAIIGTGSGLVFARLLLWLIQKYPQSTLIDIAKKSCGKYDRKSVTT</sequence>
<keyword evidence="1" id="KW-1133">Transmembrane helix</keyword>